<dbReference type="AlphaFoldDB" id="A0A9P8V900"/>
<protein>
    <submittedName>
        <fullName evidence="2">Uncharacterized protein</fullName>
    </submittedName>
</protein>
<feature type="compositionally biased region" description="Polar residues" evidence="1">
    <location>
        <begin position="35"/>
        <end position="45"/>
    </location>
</feature>
<organism evidence="2 3">
    <name type="scientific">Plectosphaerella plurivora</name>
    <dbReference type="NCBI Taxonomy" id="936078"/>
    <lineage>
        <taxon>Eukaryota</taxon>
        <taxon>Fungi</taxon>
        <taxon>Dikarya</taxon>
        <taxon>Ascomycota</taxon>
        <taxon>Pezizomycotina</taxon>
        <taxon>Sordariomycetes</taxon>
        <taxon>Hypocreomycetidae</taxon>
        <taxon>Glomerellales</taxon>
        <taxon>Plectosphaerellaceae</taxon>
        <taxon>Plectosphaerella</taxon>
    </lineage>
</organism>
<dbReference type="Proteomes" id="UP000770015">
    <property type="component" value="Unassembled WGS sequence"/>
</dbReference>
<sequence length="204" mass="21630">MQPVLLAPHTYVQASSTPPCPPPTDRLSRREPKLQFSSASTSHASNAGKPVVASGRCGQADARHAPGAALAPKSTHPSRAVLQPEHHHQQVSFAGPISTCASAPRTVTQAPDGPPPGSILFLPRPVRSPGRLLLSARHISGTHRCVVERCRKRGARPASHPCRDVHLGGHLRGRRGFAAPRQQRSQSLPQPFAVGSTPLVGVLH</sequence>
<comment type="caution">
    <text evidence="2">The sequence shown here is derived from an EMBL/GenBank/DDBJ whole genome shotgun (WGS) entry which is preliminary data.</text>
</comment>
<gene>
    <name evidence="2" type="ORF">F5X68DRAFT_25194</name>
</gene>
<keyword evidence="3" id="KW-1185">Reference proteome</keyword>
<name>A0A9P8V900_9PEZI</name>
<proteinExistence type="predicted"/>
<dbReference type="EMBL" id="JAGSXJ010000018">
    <property type="protein sequence ID" value="KAH6682334.1"/>
    <property type="molecule type" value="Genomic_DNA"/>
</dbReference>
<feature type="region of interest" description="Disordered" evidence="1">
    <location>
        <begin position="1"/>
        <end position="91"/>
    </location>
</feature>
<reference evidence="2" key="1">
    <citation type="journal article" date="2021" name="Nat. Commun.">
        <title>Genetic determinants of endophytism in the Arabidopsis root mycobiome.</title>
        <authorList>
            <person name="Mesny F."/>
            <person name="Miyauchi S."/>
            <person name="Thiergart T."/>
            <person name="Pickel B."/>
            <person name="Atanasova L."/>
            <person name="Karlsson M."/>
            <person name="Huettel B."/>
            <person name="Barry K.W."/>
            <person name="Haridas S."/>
            <person name="Chen C."/>
            <person name="Bauer D."/>
            <person name="Andreopoulos W."/>
            <person name="Pangilinan J."/>
            <person name="LaButti K."/>
            <person name="Riley R."/>
            <person name="Lipzen A."/>
            <person name="Clum A."/>
            <person name="Drula E."/>
            <person name="Henrissat B."/>
            <person name="Kohler A."/>
            <person name="Grigoriev I.V."/>
            <person name="Martin F.M."/>
            <person name="Hacquard S."/>
        </authorList>
    </citation>
    <scope>NUCLEOTIDE SEQUENCE</scope>
    <source>
        <strain evidence="2">MPI-SDFR-AT-0117</strain>
    </source>
</reference>
<accession>A0A9P8V900</accession>
<evidence type="ECO:0000256" key="1">
    <source>
        <dbReference type="SAM" id="MobiDB-lite"/>
    </source>
</evidence>
<evidence type="ECO:0000313" key="3">
    <source>
        <dbReference type="Proteomes" id="UP000770015"/>
    </source>
</evidence>
<evidence type="ECO:0000313" key="2">
    <source>
        <dbReference type="EMBL" id="KAH6682334.1"/>
    </source>
</evidence>